<comment type="caution">
    <text evidence="2">Lacks conserved residue(s) required for the propagation of feature annotation.</text>
</comment>
<accession>A0A5C6S3X7</accession>
<dbReference type="RefSeq" id="WP_147097464.1">
    <property type="nucleotide sequence ID" value="NZ_JBHUFH010000002.1"/>
</dbReference>
<protein>
    <recommendedName>
        <fullName evidence="3">PNPLA domain-containing protein</fullName>
    </recommendedName>
</protein>
<feature type="active site" description="Proton acceptor" evidence="2">
    <location>
        <position position="252"/>
    </location>
</feature>
<feature type="active site" description="Nucleophile" evidence="2">
    <location>
        <position position="108"/>
    </location>
</feature>
<evidence type="ECO:0000256" key="1">
    <source>
        <dbReference type="ARBA" id="ARBA00023098"/>
    </source>
</evidence>
<organism evidence="4 5">
    <name type="scientific">Paracoccus aurantiacus</name>
    <dbReference type="NCBI Taxonomy" id="2599412"/>
    <lineage>
        <taxon>Bacteria</taxon>
        <taxon>Pseudomonadati</taxon>
        <taxon>Pseudomonadota</taxon>
        <taxon>Alphaproteobacteria</taxon>
        <taxon>Rhodobacterales</taxon>
        <taxon>Paracoccaceae</taxon>
        <taxon>Paracoccus</taxon>
    </lineage>
</organism>
<comment type="caution">
    <text evidence="4">The sequence shown here is derived from an EMBL/GenBank/DDBJ whole genome shotgun (WGS) entry which is preliminary data.</text>
</comment>
<dbReference type="InterPro" id="IPR016035">
    <property type="entry name" value="Acyl_Trfase/lysoPLipase"/>
</dbReference>
<name>A0A5C6S3X7_9RHOB</name>
<dbReference type="GO" id="GO:0016787">
    <property type="term" value="F:hydrolase activity"/>
    <property type="evidence" value="ECO:0007669"/>
    <property type="project" value="UniProtKB-UniRule"/>
</dbReference>
<evidence type="ECO:0000259" key="3">
    <source>
        <dbReference type="PROSITE" id="PS51635"/>
    </source>
</evidence>
<dbReference type="InterPro" id="IPR002641">
    <property type="entry name" value="PNPLA_dom"/>
</dbReference>
<dbReference type="PROSITE" id="PS51635">
    <property type="entry name" value="PNPLA"/>
    <property type="match status" value="1"/>
</dbReference>
<gene>
    <name evidence="4" type="ORF">FQV27_08355</name>
</gene>
<dbReference type="EMBL" id="VOPL01000003">
    <property type="protein sequence ID" value="TXB68987.1"/>
    <property type="molecule type" value="Genomic_DNA"/>
</dbReference>
<dbReference type="PROSITE" id="PS51257">
    <property type="entry name" value="PROKAR_LIPOPROTEIN"/>
    <property type="match status" value="1"/>
</dbReference>
<dbReference type="AlphaFoldDB" id="A0A5C6S3X7"/>
<feature type="short sequence motif" description="DGA/G" evidence="2">
    <location>
        <begin position="252"/>
        <end position="254"/>
    </location>
</feature>
<feature type="domain" description="PNPLA" evidence="3">
    <location>
        <begin position="73"/>
        <end position="265"/>
    </location>
</feature>
<evidence type="ECO:0000313" key="5">
    <source>
        <dbReference type="Proteomes" id="UP000321562"/>
    </source>
</evidence>
<feature type="short sequence motif" description="GXSXG" evidence="2">
    <location>
        <begin position="106"/>
        <end position="110"/>
    </location>
</feature>
<keyword evidence="2" id="KW-0378">Hydrolase</keyword>
<evidence type="ECO:0000256" key="2">
    <source>
        <dbReference type="PROSITE-ProRule" id="PRU01161"/>
    </source>
</evidence>
<sequence>MRKSVAGLLLAIILAGCGGTPRAIPPAERYDLAQVAGYQSIRVYADLQDYTAPQDALTRAAAVRLGAGRIDLLALSGGSDAGAYGAGVLNGWTQHGDRPEFTIVTGVSTGALIAPFAFLGPAYDRQLRDFYTQTKVSDIVLPRPITALFGSSSVGDSAPLARQIRTAMTPAVIDAIAAERRKGRLLLVGTTNLDAQRQVVWDIGRIAASGQPDRVELIHKVLLASASIPGAFPPVRIDVTIDGQRYQEMHVDGGVTRGIFAYPPGANPPVRTAPRHMWVIRNSKLTPEYDETGGNIVAISGRSISTMIKAQSNADIQTMREQAREDGFAFHLTAVPPNFPVQPEMPFDQSYMRSLFETGRKAAIDGAVWRIFPANGVIGGVASAKGSFN</sequence>
<dbReference type="SUPFAM" id="SSF52151">
    <property type="entry name" value="FabD/lysophospholipase-like"/>
    <property type="match status" value="1"/>
</dbReference>
<keyword evidence="2" id="KW-0442">Lipid degradation</keyword>
<dbReference type="Pfam" id="PF01734">
    <property type="entry name" value="Patatin"/>
    <property type="match status" value="1"/>
</dbReference>
<dbReference type="Gene3D" id="3.40.1090.10">
    <property type="entry name" value="Cytosolic phospholipase A2 catalytic domain"/>
    <property type="match status" value="2"/>
</dbReference>
<dbReference type="GO" id="GO:0016042">
    <property type="term" value="P:lipid catabolic process"/>
    <property type="evidence" value="ECO:0007669"/>
    <property type="project" value="UniProtKB-UniRule"/>
</dbReference>
<dbReference type="Proteomes" id="UP000321562">
    <property type="component" value="Unassembled WGS sequence"/>
</dbReference>
<keyword evidence="5" id="KW-1185">Reference proteome</keyword>
<dbReference type="OrthoDB" id="323481at2"/>
<proteinExistence type="predicted"/>
<keyword evidence="1 2" id="KW-0443">Lipid metabolism</keyword>
<reference evidence="4 5" key="1">
    <citation type="submission" date="2019-08" db="EMBL/GenBank/DDBJ databases">
        <authorList>
            <person name="Ye J."/>
        </authorList>
    </citation>
    <scope>NUCLEOTIDE SEQUENCE [LARGE SCALE GENOMIC DNA]</scope>
    <source>
        <strain evidence="4 5">TK008</strain>
    </source>
</reference>
<evidence type="ECO:0000313" key="4">
    <source>
        <dbReference type="EMBL" id="TXB68987.1"/>
    </source>
</evidence>